<evidence type="ECO:0000256" key="4">
    <source>
        <dbReference type="ARBA" id="ARBA00023136"/>
    </source>
</evidence>
<dbReference type="EMBL" id="JADDUC020000005">
    <property type="protein sequence ID" value="KAI1238944.1"/>
    <property type="molecule type" value="Genomic_DNA"/>
</dbReference>
<accession>A0A835NZN8</accession>
<evidence type="ECO:0000256" key="8">
    <source>
        <dbReference type="SAM" id="Phobius"/>
    </source>
</evidence>
<keyword evidence="11" id="KW-1185">Reference proteome</keyword>
<keyword evidence="2 8" id="KW-0812">Transmembrane</keyword>
<protein>
    <submittedName>
        <fullName evidence="10">Bestrophin-3</fullName>
    </submittedName>
</protein>
<dbReference type="GO" id="GO:0005254">
    <property type="term" value="F:chloride channel activity"/>
    <property type="evidence" value="ECO:0007669"/>
    <property type="project" value="InterPro"/>
</dbReference>
<dbReference type="InterPro" id="IPR000615">
    <property type="entry name" value="Bestrophin"/>
</dbReference>
<evidence type="ECO:0000256" key="7">
    <source>
        <dbReference type="SAM" id="MobiDB-lite"/>
    </source>
</evidence>
<evidence type="ECO:0000313" key="9">
    <source>
        <dbReference type="EMBL" id="KAG0127648.1"/>
    </source>
</evidence>
<comment type="subcellular location">
    <subcellularLocation>
        <location evidence="1">Membrane</location>
    </subcellularLocation>
</comment>
<reference evidence="10" key="3">
    <citation type="submission" date="2022-01" db="EMBL/GenBank/DDBJ databases">
        <authorList>
            <person name="Rubenstein D.R."/>
        </authorList>
    </citation>
    <scope>NUCLEOTIDE SEQUENCE</scope>
    <source>
        <strain evidence="10">SS15</strain>
        <tissue evidence="10">Liver</tissue>
    </source>
</reference>
<dbReference type="InterPro" id="IPR021134">
    <property type="entry name" value="Bestrophin-like"/>
</dbReference>
<evidence type="ECO:0000313" key="11">
    <source>
        <dbReference type="Proteomes" id="UP000618051"/>
    </source>
</evidence>
<comment type="similarity">
    <text evidence="6">Belongs to the anion channel-forming bestrophin (TC 1.A.46) family. Calcium-sensitive chloride channel subfamily.</text>
</comment>
<evidence type="ECO:0000313" key="10">
    <source>
        <dbReference type="EMBL" id="KAI1238944.1"/>
    </source>
</evidence>
<dbReference type="PANTHER" id="PTHR10736">
    <property type="entry name" value="BESTROPHIN"/>
    <property type="match status" value="1"/>
</dbReference>
<feature type="region of interest" description="Disordered" evidence="7">
    <location>
        <begin position="649"/>
        <end position="674"/>
    </location>
</feature>
<dbReference type="EMBL" id="JADDUC010000015">
    <property type="protein sequence ID" value="KAG0127648.1"/>
    <property type="molecule type" value="Genomic_DNA"/>
</dbReference>
<organism evidence="9">
    <name type="scientific">Lamprotornis superbus</name>
    <dbReference type="NCBI Taxonomy" id="245042"/>
    <lineage>
        <taxon>Eukaryota</taxon>
        <taxon>Metazoa</taxon>
        <taxon>Chordata</taxon>
        <taxon>Craniata</taxon>
        <taxon>Vertebrata</taxon>
        <taxon>Euteleostomi</taxon>
        <taxon>Archelosauria</taxon>
        <taxon>Archosauria</taxon>
        <taxon>Dinosauria</taxon>
        <taxon>Saurischia</taxon>
        <taxon>Theropoda</taxon>
        <taxon>Coelurosauria</taxon>
        <taxon>Aves</taxon>
        <taxon>Neognathae</taxon>
        <taxon>Neoaves</taxon>
        <taxon>Telluraves</taxon>
        <taxon>Australaves</taxon>
        <taxon>Passeriformes</taxon>
        <taxon>Sturnidae</taxon>
        <taxon>Lamprotornis</taxon>
    </lineage>
</organism>
<dbReference type="OrthoDB" id="201595at2759"/>
<sequence length="1308" mass="148128">MTVTYSSKVANATFFGFHRLLLRWKGSIYKLLYREFIVFATLYTAISSQKRFFEKLSIYCDRYAEQIPVTFVLGFYVTLVVNRWWNQFVNLPWPDRLMLLISSCVQGRDEYGRLLRRTLMRYVNLTSLLIFRSVSTAVYKRFPTMDHVVGAGFMTKYERKLFDDLKSPHLKYWVPFVWFGNLASKARKEGRIRDSVDLQTLMNEMNKYRSWCSLLFGYDWVGIPLVYTQVVTLAVYTFFFACLIGRQFLDTDQGYQGHDLDIYIPIFTLLQFFFYAGWLKVAEQLINPFGEDDDDFETNWCIDRNLQVSLLAVDEMHMNLPRMEKDIYWNDTSARPPYTKAAADYCIPSFLGSTIEMGVKRFLSVHEGPSYPTHQRYSRQTSENSVFFPADEKGHIRRLQEMHTRGRHSTSSFKKKYEGVSRSNRLHSSRELGPITETSRNEAQFDDSDTSSETTRPVPEVIISEAQEIEPDVPTERSSSVPEEKLQRILAEANVALLNQHFFPPEITPYLSSSEVHQSLPSVIGEPKHEPQVSNIAGLITDHERNLQRWSLPSFHSPSTASNADAASPSTVSGTTSQQRTFSDGKNVTSASAPQTFETQDLWENLGSKETAIWLKGKMWAQFLSQSGEIQPTISHCLEEHRTDKVAQGLKEQTEVETKSSGSATTSKSSMDCTDSKSTLAQKVAFQKTNQPLYHGTARLLQKLAKLDKDRTGPGQAGQSSSLLPSDGVNHEQDQIYQNKERASPYACCLTFHLSLECVHTLHCNSYSQDVSAGADWLWGHVPTPLKSSVQWTLPLVCARHIQTDSSTKCLGAINLCPSNVTMGPVSISPQLFPTGELPVAVSSEIPATSDKRLSKEQWMCSAAAHTTEGQRNQALKAASDLRHGCQMLRPKKGELARDNESQGKSRFERWCKEKDIPVFMVSDREAYVRQARQSSAVYEKLDTMHWLRWDPFGQEGVVRSVSKGDAEYSSREERKTSKGSEGSSGMTPTAPLQADTGHQHQTPPGLGEPTARAGDLENPLSFQKKIISHAEYILIPQRDVPIISLHTSIEEEVNIWEEDWDKAYRSKALFSGCTFFTSPVFDGLAPIYSCNRLICKEGPNQLTTIVGVISSESRKQFNTDMGVCQHAPIRLHLKNKSQITALSKFKYGWLKGIITKLSLYVFQLRLSKQPLRRPTVDTKCHFKDRPFQIEREDWLLYQRKVLKKYCSTAVLSSPAGIPVVLYLRGNFAFNRKKLEQKWAFPPLLKDSGQQLPWLQRHEGQRSKLGTGERPQGMLQILPLPSPAAGKLLGKGELGKVSGPRTREAAGR</sequence>
<comment type="caution">
    <text evidence="9">The sequence shown here is derived from an EMBL/GenBank/DDBJ whole genome shotgun (WGS) entry which is preliminary data.</text>
</comment>
<reference evidence="10 11" key="2">
    <citation type="journal article" date="2021" name="J. Hered.">
        <title>Feather Gene Expression Elucidates the Developmental Basis of Plumage Iridescence in African Starlings.</title>
        <authorList>
            <person name="Rubenstein D.R."/>
            <person name="Corvelo A."/>
            <person name="MacManes M.D."/>
            <person name="Maia R."/>
            <person name="Narzisi G."/>
            <person name="Rousaki A."/>
            <person name="Vandenabeele P."/>
            <person name="Shawkey M.D."/>
            <person name="Solomon J."/>
        </authorList>
    </citation>
    <scope>NUCLEOTIDE SEQUENCE [LARGE SCALE GENOMIC DNA]</scope>
    <source>
        <strain evidence="10">SS15</strain>
    </source>
</reference>
<dbReference type="Pfam" id="PF01062">
    <property type="entry name" value="Bestrophin"/>
    <property type="match status" value="1"/>
</dbReference>
<comment type="catalytic activity">
    <reaction evidence="5">
        <text>chloride(in) = chloride(out)</text>
        <dbReference type="Rhea" id="RHEA:29823"/>
        <dbReference type="ChEBI" id="CHEBI:17996"/>
    </reaction>
</comment>
<keyword evidence="3 8" id="KW-1133">Transmembrane helix</keyword>
<name>A0A835NZN8_9PASS</name>
<feature type="transmembrane region" description="Helical" evidence="8">
    <location>
        <begin position="261"/>
        <end position="279"/>
    </location>
</feature>
<feature type="compositionally biased region" description="Basic and acidic residues" evidence="7">
    <location>
        <begin position="963"/>
        <end position="979"/>
    </location>
</feature>
<gene>
    <name evidence="10" type="ORF">IHE44_0012039</name>
    <name evidence="9" type="ORF">IHE44_002766</name>
</gene>
<feature type="compositionally biased region" description="Low complexity" evidence="7">
    <location>
        <begin position="659"/>
        <end position="670"/>
    </location>
</feature>
<dbReference type="Proteomes" id="UP000618051">
    <property type="component" value="Unassembled WGS sequence"/>
</dbReference>
<evidence type="ECO:0000256" key="1">
    <source>
        <dbReference type="ARBA" id="ARBA00004370"/>
    </source>
</evidence>
<dbReference type="PANTHER" id="PTHR10736:SF2">
    <property type="entry name" value="BESTROPHIN-3"/>
    <property type="match status" value="1"/>
</dbReference>
<feature type="transmembrane region" description="Helical" evidence="8">
    <location>
        <begin position="28"/>
        <end position="46"/>
    </location>
</feature>
<evidence type="ECO:0000256" key="5">
    <source>
        <dbReference type="ARBA" id="ARBA00024167"/>
    </source>
</evidence>
<evidence type="ECO:0000256" key="2">
    <source>
        <dbReference type="ARBA" id="ARBA00022692"/>
    </source>
</evidence>
<feature type="transmembrane region" description="Helical" evidence="8">
    <location>
        <begin position="119"/>
        <end position="139"/>
    </location>
</feature>
<feature type="region of interest" description="Disordered" evidence="7">
    <location>
        <begin position="552"/>
        <end position="593"/>
    </location>
</feature>
<feature type="region of interest" description="Disordered" evidence="7">
    <location>
        <begin position="962"/>
        <end position="1015"/>
    </location>
</feature>
<feature type="region of interest" description="Disordered" evidence="7">
    <location>
        <begin position="401"/>
        <end position="457"/>
    </location>
</feature>
<proteinExistence type="inferred from homology"/>
<feature type="region of interest" description="Disordered" evidence="7">
    <location>
        <begin position="709"/>
        <end position="731"/>
    </location>
</feature>
<feature type="transmembrane region" description="Helical" evidence="8">
    <location>
        <begin position="67"/>
        <end position="85"/>
    </location>
</feature>
<dbReference type="GO" id="GO:0016020">
    <property type="term" value="C:membrane"/>
    <property type="evidence" value="ECO:0007669"/>
    <property type="project" value="UniProtKB-SubCell"/>
</dbReference>
<evidence type="ECO:0000256" key="3">
    <source>
        <dbReference type="ARBA" id="ARBA00022989"/>
    </source>
</evidence>
<keyword evidence="4 8" id="KW-0472">Membrane</keyword>
<reference evidence="9" key="1">
    <citation type="submission" date="2020-10" db="EMBL/GenBank/DDBJ databases">
        <title>Feather gene expression reveals the developmental basis of iridescence in African starlings.</title>
        <authorList>
            <person name="Rubenstein D.R."/>
        </authorList>
    </citation>
    <scope>NUCLEOTIDE SEQUENCE</scope>
    <source>
        <strain evidence="9">SS15</strain>
        <tissue evidence="9">Liver</tissue>
    </source>
</reference>
<evidence type="ECO:0000256" key="6">
    <source>
        <dbReference type="ARBA" id="ARBA00034769"/>
    </source>
</evidence>
<feature type="region of interest" description="Disordered" evidence="7">
    <location>
        <begin position="1260"/>
        <end position="1308"/>
    </location>
</feature>